<dbReference type="NCBIfam" id="TIGR02220">
    <property type="entry name" value="phg_TIGR02220"/>
    <property type="match status" value="1"/>
</dbReference>
<dbReference type="InterPro" id="IPR011741">
    <property type="entry name" value="Phg_2220_C"/>
</dbReference>
<name>A0A8S5V9F4_9CAUD</name>
<feature type="domain" description="Phage conserved hypothetical protein C-terminal" evidence="1">
    <location>
        <begin position="185"/>
        <end position="256"/>
    </location>
</feature>
<evidence type="ECO:0000313" key="2">
    <source>
        <dbReference type="EMBL" id="DAG03318.1"/>
    </source>
</evidence>
<protein>
    <recommendedName>
        <fullName evidence="1">Phage conserved hypothetical protein C-terminal domain-containing protein</fullName>
    </recommendedName>
</protein>
<accession>A0A8S5V9F4</accession>
<proteinExistence type="predicted"/>
<reference evidence="2" key="1">
    <citation type="journal article" date="2021" name="Proc. Natl. Acad. Sci. U.S.A.">
        <title>A Catalog of Tens of Thousands of Viruses from Human Metagenomes Reveals Hidden Associations with Chronic Diseases.</title>
        <authorList>
            <person name="Tisza M.J."/>
            <person name="Buck C.B."/>
        </authorList>
    </citation>
    <scope>NUCLEOTIDE SEQUENCE</scope>
    <source>
        <strain evidence="2">Ct6rT12</strain>
    </source>
</reference>
<evidence type="ECO:0000259" key="1">
    <source>
        <dbReference type="Pfam" id="PF09524"/>
    </source>
</evidence>
<sequence>MEDRTLKQLLMSSSYFVLNKQLVKRFGIETAFLLTTLIEASEYLSDNDGWFYKTGPALEEETGLSNHKQKNIIDELIKLGVLVQENKGMPMKRYFKIIFSKLEELAFKNINTEIEKTEDTGVKKLESKDLKNLNPSIEENEKQGFKNFECKDSKNLNACIQKISNNIINNNNNLNKEINNIYSGVIDYLNQKAGTKYKSSSKNTTKHIKARINDGYTLEDFKSVIDKKCSEWLNTDMEKYLCPDTLFGSKFEKYLNQKINNSKFNFKNTQVAEKIDVNVKWGD</sequence>
<dbReference type="Pfam" id="PF09524">
    <property type="entry name" value="Phg_2220_C"/>
    <property type="match status" value="1"/>
</dbReference>
<organism evidence="2">
    <name type="scientific">Siphoviridae sp. ct6rT12</name>
    <dbReference type="NCBI Taxonomy" id="2825346"/>
    <lineage>
        <taxon>Viruses</taxon>
        <taxon>Duplodnaviria</taxon>
        <taxon>Heunggongvirae</taxon>
        <taxon>Uroviricota</taxon>
        <taxon>Caudoviricetes</taxon>
    </lineage>
</organism>
<dbReference type="EMBL" id="BK016227">
    <property type="protein sequence ID" value="DAG03318.1"/>
    <property type="molecule type" value="Genomic_DNA"/>
</dbReference>